<dbReference type="EMBL" id="QANO01000165">
    <property type="protein sequence ID" value="PTU50038.1"/>
    <property type="molecule type" value="Genomic_DNA"/>
</dbReference>
<organism evidence="1 2">
    <name type="scientific">Pseudomonas plecoglossicida</name>
    <dbReference type="NCBI Taxonomy" id="70775"/>
    <lineage>
        <taxon>Bacteria</taxon>
        <taxon>Pseudomonadati</taxon>
        <taxon>Pseudomonadota</taxon>
        <taxon>Gammaproteobacteria</taxon>
        <taxon>Pseudomonadales</taxon>
        <taxon>Pseudomonadaceae</taxon>
        <taxon>Pseudomonas</taxon>
    </lineage>
</organism>
<dbReference type="Proteomes" id="UP000244874">
    <property type="component" value="Unassembled WGS sequence"/>
</dbReference>
<reference evidence="1 2" key="1">
    <citation type="submission" date="2018-04" db="EMBL/GenBank/DDBJ databases">
        <authorList>
            <person name="Go L.Y."/>
            <person name="Mitchell J.A."/>
        </authorList>
    </citation>
    <scope>NUCLEOTIDE SEQUENCE [LARGE SCALE GENOMIC DNA]</scope>
    <source>
        <strain evidence="1 2">KCJK7865</strain>
    </source>
</reference>
<evidence type="ECO:0000313" key="2">
    <source>
        <dbReference type="Proteomes" id="UP000244874"/>
    </source>
</evidence>
<sequence>MNATFDDLILILSTDSFCGEILDTTTKHESLKIREIARNIVKTIINGGDNYYMCADFSCHRIKKTEKDFFELAQKSNIPKQTLEKIDNLHKILKSNSDETNTASYVINSIASRLYWLVIDEFNTPITPELLELIPEIEPLGLDVKHYACEWRDVWLESQSDWDKYIMSLMDGIDEAPYLTFTKLKSNLAPLDFLRKWNTHLGPKKFSHIKNFINTEAHHELDKKKCTRSRKDRHTN</sequence>
<dbReference type="RefSeq" id="WP_108481455.1">
    <property type="nucleotide sequence ID" value="NZ_QANO01000165.1"/>
</dbReference>
<protein>
    <submittedName>
        <fullName evidence="1">Uncharacterized protein</fullName>
    </submittedName>
</protein>
<dbReference type="AlphaFoldDB" id="A0A2R7UCY2"/>
<accession>A0A2R7UCY2</accession>
<gene>
    <name evidence="1" type="ORF">DBB42_22270</name>
</gene>
<comment type="caution">
    <text evidence="1">The sequence shown here is derived from an EMBL/GenBank/DDBJ whole genome shotgun (WGS) entry which is preliminary data.</text>
</comment>
<name>A0A2R7UCY2_PSEDL</name>
<evidence type="ECO:0000313" key="1">
    <source>
        <dbReference type="EMBL" id="PTU50038.1"/>
    </source>
</evidence>
<proteinExistence type="predicted"/>